<dbReference type="Gene3D" id="1.10.10.10">
    <property type="entry name" value="Winged helix-like DNA-binding domain superfamily/Winged helix DNA-binding domain"/>
    <property type="match status" value="1"/>
</dbReference>
<dbReference type="InterPro" id="IPR036866">
    <property type="entry name" value="RibonucZ/Hydroxyglut_hydro"/>
</dbReference>
<dbReference type="InterPro" id="IPR041516">
    <property type="entry name" value="LACTB2_WH"/>
</dbReference>
<dbReference type="Gene3D" id="3.60.15.10">
    <property type="entry name" value="Ribonuclease Z/Hydroxyacylglutathione hydrolase-like"/>
    <property type="match status" value="1"/>
</dbReference>
<evidence type="ECO:0000313" key="3">
    <source>
        <dbReference type="Proteomes" id="UP000476030"/>
    </source>
</evidence>
<dbReference type="AlphaFoldDB" id="A0A6L8WCE4"/>
<name>A0A6L8WCE4_9PROT</name>
<dbReference type="InterPro" id="IPR001279">
    <property type="entry name" value="Metallo-B-lactamas"/>
</dbReference>
<dbReference type="PANTHER" id="PTHR23131">
    <property type="entry name" value="ENDORIBONUCLEASE LACTB2"/>
    <property type="match status" value="1"/>
</dbReference>
<dbReference type="CDD" id="cd16278">
    <property type="entry name" value="metallo-hydrolase-like_MBL-fold"/>
    <property type="match status" value="1"/>
</dbReference>
<dbReference type="GO" id="GO:0016787">
    <property type="term" value="F:hydrolase activity"/>
    <property type="evidence" value="ECO:0007669"/>
    <property type="project" value="UniProtKB-KW"/>
</dbReference>
<comment type="caution">
    <text evidence="2">The sequence shown here is derived from an EMBL/GenBank/DDBJ whole genome shotgun (WGS) entry which is preliminary data.</text>
</comment>
<evidence type="ECO:0000259" key="1">
    <source>
        <dbReference type="SMART" id="SM00849"/>
    </source>
</evidence>
<evidence type="ECO:0000313" key="2">
    <source>
        <dbReference type="EMBL" id="MZR32090.1"/>
    </source>
</evidence>
<keyword evidence="3" id="KW-1185">Reference proteome</keyword>
<dbReference type="Pfam" id="PF17778">
    <property type="entry name" value="WHD_BLACT"/>
    <property type="match status" value="1"/>
</dbReference>
<sequence>MAVKVPFKRDLEFEYGVSEELSPLIRRVIAQNPSAFTFHGTGTYIIGKGEVAVVDPGPLDGAHVGALMAALKGEMVTHILITHTHHDHSPAAEPLKQLTGAKTYGFGPHGGGVSDFKIEEGGDTDFMPDVKLEDGDVILGNGWTVDAIHTPGHLSNHVCFGLREENTLFTGDHVMGWSTTVVSPPDGNMSSYMQSLEKLLGFDYHTYWPTHGPAITETKPFVEALIAHRQERMDQIRSCLGSGPMTIKDMVKRMYVDVPENLHPAAARSVYAHILHMLDTGELRADGNGDVLDLYRLV</sequence>
<dbReference type="Proteomes" id="UP000476030">
    <property type="component" value="Unassembled WGS sequence"/>
</dbReference>
<keyword evidence="2" id="KW-0378">Hydrolase</keyword>
<protein>
    <submittedName>
        <fullName evidence="2">MBL fold metallo-hydrolase</fullName>
    </submittedName>
</protein>
<dbReference type="SMART" id="SM00849">
    <property type="entry name" value="Lactamase_B"/>
    <property type="match status" value="1"/>
</dbReference>
<organism evidence="2 3">
    <name type="scientific">Sneathiella litorea</name>
    <dbReference type="NCBI Taxonomy" id="2606216"/>
    <lineage>
        <taxon>Bacteria</taxon>
        <taxon>Pseudomonadati</taxon>
        <taxon>Pseudomonadota</taxon>
        <taxon>Alphaproteobacteria</taxon>
        <taxon>Sneathiellales</taxon>
        <taxon>Sneathiellaceae</taxon>
        <taxon>Sneathiella</taxon>
    </lineage>
</organism>
<accession>A0A6L8WCE4</accession>
<dbReference type="InterPro" id="IPR036388">
    <property type="entry name" value="WH-like_DNA-bd_sf"/>
</dbReference>
<proteinExistence type="predicted"/>
<dbReference type="InterPro" id="IPR050662">
    <property type="entry name" value="Sec-metab_biosynth-thioest"/>
</dbReference>
<dbReference type="SUPFAM" id="SSF56281">
    <property type="entry name" value="Metallo-hydrolase/oxidoreductase"/>
    <property type="match status" value="1"/>
</dbReference>
<dbReference type="RefSeq" id="WP_161316663.1">
    <property type="nucleotide sequence ID" value="NZ_WTUW01000009.1"/>
</dbReference>
<dbReference type="EMBL" id="WTUW01000009">
    <property type="protein sequence ID" value="MZR32090.1"/>
    <property type="molecule type" value="Genomic_DNA"/>
</dbReference>
<reference evidence="2 3" key="1">
    <citation type="submission" date="2019-12" db="EMBL/GenBank/DDBJ databases">
        <title>Snethiella sp. nov. sp. isolated from sea sand.</title>
        <authorList>
            <person name="Kim J."/>
            <person name="Jeong S.E."/>
            <person name="Jung H.S."/>
            <person name="Jeon C.O."/>
        </authorList>
    </citation>
    <scope>NUCLEOTIDE SEQUENCE [LARGE SCALE GENOMIC DNA]</scope>
    <source>
        <strain evidence="2 3">DP05</strain>
    </source>
</reference>
<gene>
    <name evidence="2" type="ORF">GQE98_15740</name>
</gene>
<dbReference type="PANTHER" id="PTHR23131:SF0">
    <property type="entry name" value="ENDORIBONUCLEASE LACTB2"/>
    <property type="match status" value="1"/>
</dbReference>
<feature type="domain" description="Metallo-beta-lactamase" evidence="1">
    <location>
        <begin position="39"/>
        <end position="211"/>
    </location>
</feature>
<dbReference type="Pfam" id="PF00753">
    <property type="entry name" value="Lactamase_B"/>
    <property type="match status" value="1"/>
</dbReference>